<reference evidence="2" key="1">
    <citation type="journal article" date="2015" name="Nature">
        <title>Complex archaea that bridge the gap between prokaryotes and eukaryotes.</title>
        <authorList>
            <person name="Spang A."/>
            <person name="Saw J.H."/>
            <person name="Jorgensen S.L."/>
            <person name="Zaremba-Niedzwiedzka K."/>
            <person name="Martijn J."/>
            <person name="Lind A.E."/>
            <person name="van Eijk R."/>
            <person name="Schleper C."/>
            <person name="Guy L."/>
            <person name="Ettema T.J."/>
        </authorList>
    </citation>
    <scope>NUCLEOTIDE SEQUENCE</scope>
</reference>
<protein>
    <submittedName>
        <fullName evidence="2">Uncharacterized protein</fullName>
    </submittedName>
</protein>
<feature type="transmembrane region" description="Helical" evidence="1">
    <location>
        <begin position="65"/>
        <end position="86"/>
    </location>
</feature>
<evidence type="ECO:0000256" key="1">
    <source>
        <dbReference type="SAM" id="Phobius"/>
    </source>
</evidence>
<comment type="caution">
    <text evidence="2">The sequence shown here is derived from an EMBL/GenBank/DDBJ whole genome shotgun (WGS) entry which is preliminary data.</text>
</comment>
<keyword evidence="1" id="KW-0472">Membrane</keyword>
<accession>A0A0F9K7A2</accession>
<evidence type="ECO:0000313" key="2">
    <source>
        <dbReference type="EMBL" id="KKM77833.1"/>
    </source>
</evidence>
<name>A0A0F9K7A2_9ZZZZ</name>
<proteinExistence type="predicted"/>
<keyword evidence="1" id="KW-0812">Transmembrane</keyword>
<gene>
    <name evidence="2" type="ORF">LCGC14_1366040</name>
</gene>
<organism evidence="2">
    <name type="scientific">marine sediment metagenome</name>
    <dbReference type="NCBI Taxonomy" id="412755"/>
    <lineage>
        <taxon>unclassified sequences</taxon>
        <taxon>metagenomes</taxon>
        <taxon>ecological metagenomes</taxon>
    </lineage>
</organism>
<sequence length="103" mass="12037">MIVVGIGREIIENTILWKLGVKYENRRDSFINAFFDVILVIIGSLAIWLMKWIMIDIIGELGRWFYLSAIILFVLFLSAYFIRFFITNEATKKSRKDIGKVIS</sequence>
<dbReference type="EMBL" id="LAZR01008584">
    <property type="protein sequence ID" value="KKM77833.1"/>
    <property type="molecule type" value="Genomic_DNA"/>
</dbReference>
<dbReference type="AlphaFoldDB" id="A0A0F9K7A2"/>
<keyword evidence="1" id="KW-1133">Transmembrane helix</keyword>
<feature type="transmembrane region" description="Helical" evidence="1">
    <location>
        <begin position="30"/>
        <end position="53"/>
    </location>
</feature>